<dbReference type="Gene3D" id="2.60.40.10">
    <property type="entry name" value="Immunoglobulins"/>
    <property type="match status" value="3"/>
</dbReference>
<protein>
    <submittedName>
        <fullName evidence="3">Tyrosine-protein phosphatase non-receptor type substrate 1-like</fullName>
    </submittedName>
</protein>
<keyword evidence="4" id="KW-1185">Reference proteome</keyword>
<gene>
    <name evidence="3" type="ORF">Y1Q_0004895</name>
</gene>
<dbReference type="Proteomes" id="UP000050525">
    <property type="component" value="Unassembled WGS sequence"/>
</dbReference>
<dbReference type="AlphaFoldDB" id="A0A151NQK6"/>
<accession>A0A151NQK6</accession>
<evidence type="ECO:0000313" key="4">
    <source>
        <dbReference type="Proteomes" id="UP000050525"/>
    </source>
</evidence>
<dbReference type="EMBL" id="AKHW03002352">
    <property type="protein sequence ID" value="KYO39132.1"/>
    <property type="molecule type" value="Genomic_DNA"/>
</dbReference>
<comment type="caution">
    <text evidence="3">The sequence shown here is derived from an EMBL/GenBank/DDBJ whole genome shotgun (WGS) entry which is preliminary data.</text>
</comment>
<dbReference type="PROSITE" id="PS50835">
    <property type="entry name" value="IG_LIKE"/>
    <property type="match status" value="3"/>
</dbReference>
<dbReference type="InterPro" id="IPR007110">
    <property type="entry name" value="Ig-like_dom"/>
</dbReference>
<evidence type="ECO:0000313" key="3">
    <source>
        <dbReference type="EMBL" id="KYO39132.1"/>
    </source>
</evidence>
<reference evidence="3 4" key="1">
    <citation type="journal article" date="2012" name="Genome Biol.">
        <title>Sequencing three crocodilian genomes to illuminate the evolution of archosaurs and amniotes.</title>
        <authorList>
            <person name="St John J.A."/>
            <person name="Braun E.L."/>
            <person name="Isberg S.R."/>
            <person name="Miles L.G."/>
            <person name="Chong A.Y."/>
            <person name="Gongora J."/>
            <person name="Dalzell P."/>
            <person name="Moran C."/>
            <person name="Bed'hom B."/>
            <person name="Abzhanov A."/>
            <person name="Burgess S.C."/>
            <person name="Cooksey A.M."/>
            <person name="Castoe T.A."/>
            <person name="Crawford N.G."/>
            <person name="Densmore L.D."/>
            <person name="Drew J.C."/>
            <person name="Edwards S.V."/>
            <person name="Faircloth B.C."/>
            <person name="Fujita M.K."/>
            <person name="Greenwold M.J."/>
            <person name="Hoffmann F.G."/>
            <person name="Howard J.M."/>
            <person name="Iguchi T."/>
            <person name="Janes D.E."/>
            <person name="Khan S.Y."/>
            <person name="Kohno S."/>
            <person name="de Koning A.J."/>
            <person name="Lance S.L."/>
            <person name="McCarthy F.M."/>
            <person name="McCormack J.E."/>
            <person name="Merchant M.E."/>
            <person name="Peterson D.G."/>
            <person name="Pollock D.D."/>
            <person name="Pourmand N."/>
            <person name="Raney B.J."/>
            <person name="Roessler K.A."/>
            <person name="Sanford J.R."/>
            <person name="Sawyer R.H."/>
            <person name="Schmidt C.J."/>
            <person name="Triplett E.W."/>
            <person name="Tuberville T.D."/>
            <person name="Venegas-Anaya M."/>
            <person name="Howard J.T."/>
            <person name="Jarvis E.D."/>
            <person name="Guillette L.J.Jr."/>
            <person name="Glenn T.C."/>
            <person name="Green R.E."/>
            <person name="Ray D.A."/>
        </authorList>
    </citation>
    <scope>NUCLEOTIDE SEQUENCE [LARGE SCALE GENOMIC DNA]</scope>
    <source>
        <strain evidence="3">KSC_2009_1</strain>
    </source>
</reference>
<feature type="domain" description="Ig-like" evidence="2">
    <location>
        <begin position="129"/>
        <end position="218"/>
    </location>
</feature>
<dbReference type="InterPro" id="IPR003597">
    <property type="entry name" value="Ig_C1-set"/>
</dbReference>
<dbReference type="SMART" id="SM00407">
    <property type="entry name" value="IGc1"/>
    <property type="match status" value="2"/>
</dbReference>
<keyword evidence="1" id="KW-0393">Immunoglobulin domain</keyword>
<dbReference type="Pfam" id="PF07654">
    <property type="entry name" value="C1-set"/>
    <property type="match status" value="2"/>
</dbReference>
<dbReference type="FunFam" id="2.60.40.10:FF:001774">
    <property type="entry name" value="Uncharacterized LOC100216153"/>
    <property type="match status" value="1"/>
</dbReference>
<organism evidence="3 4">
    <name type="scientific">Alligator mississippiensis</name>
    <name type="common">American alligator</name>
    <dbReference type="NCBI Taxonomy" id="8496"/>
    <lineage>
        <taxon>Eukaryota</taxon>
        <taxon>Metazoa</taxon>
        <taxon>Chordata</taxon>
        <taxon>Craniata</taxon>
        <taxon>Vertebrata</taxon>
        <taxon>Euteleostomi</taxon>
        <taxon>Archelosauria</taxon>
        <taxon>Archosauria</taxon>
        <taxon>Crocodylia</taxon>
        <taxon>Alligatoridae</taxon>
        <taxon>Alligatorinae</taxon>
        <taxon>Alligator</taxon>
    </lineage>
</organism>
<feature type="domain" description="Ig-like" evidence="2">
    <location>
        <begin position="232"/>
        <end position="334"/>
    </location>
</feature>
<dbReference type="InterPro" id="IPR003006">
    <property type="entry name" value="Ig/MHC_CS"/>
</dbReference>
<dbReference type="SUPFAM" id="SSF48726">
    <property type="entry name" value="Immunoglobulin"/>
    <property type="match status" value="3"/>
</dbReference>
<dbReference type="InterPro" id="IPR013783">
    <property type="entry name" value="Ig-like_fold"/>
</dbReference>
<sequence length="351" mass="38225">MFMAGRHGAVTLSFPVGPTISIPRQPATVGVETSLLCHVGGFFPVDVNVVWLRDGQVQKGFTISSTKRKLDETFILTLNYTFTPDLHDSGSVFSCLVHHEVLGQSLQEDVTLDILGPTWHSDSLLPPAPTISTQRQQGIADAETSLLCHVGGFLPKDVDVEWLRDGQILNGSSCSSPQRNPDGTFSLTLTYTFSPTHSDAGSIFSCRVHHKALQQPLQEDVYLKIQGLLRPPQVSEISRTGSMAMGKGVFLSCHIMGHFPGELSVTWLWRDKGEATAVILWDSAECRVEPGTAVLARDGKSFQQETRLILLSPEDQGAEYMCRVGHLTLETPIERSSGKCWDGTGPVAVAG</sequence>
<proteinExistence type="predicted"/>
<feature type="domain" description="Ig-like" evidence="2">
    <location>
        <begin position="18"/>
        <end position="111"/>
    </location>
</feature>
<evidence type="ECO:0000256" key="1">
    <source>
        <dbReference type="ARBA" id="ARBA00023319"/>
    </source>
</evidence>
<evidence type="ECO:0000259" key="2">
    <source>
        <dbReference type="PROSITE" id="PS50835"/>
    </source>
</evidence>
<dbReference type="InterPro" id="IPR050380">
    <property type="entry name" value="Immune_Resp_Modulators"/>
</dbReference>
<dbReference type="PANTHER" id="PTHR23411">
    <property type="entry name" value="TAPASIN"/>
    <property type="match status" value="1"/>
</dbReference>
<dbReference type="InterPro" id="IPR036179">
    <property type="entry name" value="Ig-like_dom_sf"/>
</dbReference>
<name>A0A151NQK6_ALLMI</name>
<dbReference type="PROSITE" id="PS00290">
    <property type="entry name" value="IG_MHC"/>
    <property type="match status" value="2"/>
</dbReference>